<dbReference type="KEGG" id="lpav:PLANPX_4165"/>
<dbReference type="InterPro" id="IPR036287">
    <property type="entry name" value="Rv1873-like_sf"/>
</dbReference>
<dbReference type="AlphaFoldDB" id="A0A5K7XJX8"/>
<dbReference type="Proteomes" id="UP000326837">
    <property type="component" value="Chromosome"/>
</dbReference>
<organism evidence="1 2">
    <name type="scientific">Lacipirellula parvula</name>
    <dbReference type="NCBI Taxonomy" id="2650471"/>
    <lineage>
        <taxon>Bacteria</taxon>
        <taxon>Pseudomonadati</taxon>
        <taxon>Planctomycetota</taxon>
        <taxon>Planctomycetia</taxon>
        <taxon>Pirellulales</taxon>
        <taxon>Lacipirellulaceae</taxon>
        <taxon>Lacipirellula</taxon>
    </lineage>
</organism>
<evidence type="ECO:0008006" key="3">
    <source>
        <dbReference type="Google" id="ProtNLM"/>
    </source>
</evidence>
<dbReference type="Pfam" id="PF08837">
    <property type="entry name" value="DUF1810"/>
    <property type="match status" value="1"/>
</dbReference>
<proteinExistence type="predicted"/>
<evidence type="ECO:0000313" key="1">
    <source>
        <dbReference type="EMBL" id="BBO34553.1"/>
    </source>
</evidence>
<dbReference type="PIRSF" id="PIRSF008546">
    <property type="entry name" value="UCP008546"/>
    <property type="match status" value="1"/>
</dbReference>
<sequence length="146" mass="16542">MHSADSFNLQRFLDAQEHVYARALAEIRAGRKETHWMWFIFPQLDGLGFSPMAERYAITNLDEARAYLAHPTLNTRLIEVAEAALSVNSSSARAVFGTPDDLKLRSCATLFAEASPPGSVFERLLEKYYRGEKDEKTLRLLKFASE</sequence>
<dbReference type="RefSeq" id="WP_152100107.1">
    <property type="nucleotide sequence ID" value="NZ_AP021861.1"/>
</dbReference>
<name>A0A5K7XJX8_9BACT</name>
<keyword evidence="2" id="KW-1185">Reference proteome</keyword>
<reference evidence="2" key="1">
    <citation type="submission" date="2019-10" db="EMBL/GenBank/DDBJ databases">
        <title>Lacipirellula parvula gen. nov., sp. nov., representing a lineage of planctomycetes widespread in freshwater anoxic habitats, and description of the family Lacipirellulaceae.</title>
        <authorList>
            <person name="Dedysh S.N."/>
            <person name="Kulichevskaya I.S."/>
            <person name="Beletsky A.V."/>
            <person name="Rakitin A.L."/>
            <person name="Mardanov A.V."/>
            <person name="Ivanova A.A."/>
            <person name="Saltykova V.X."/>
            <person name="Rijpstra W.I.C."/>
            <person name="Sinninghe Damste J.S."/>
            <person name="Ravin N.V."/>
        </authorList>
    </citation>
    <scope>NUCLEOTIDE SEQUENCE [LARGE SCALE GENOMIC DNA]</scope>
    <source>
        <strain evidence="2">PX69</strain>
    </source>
</reference>
<dbReference type="SUPFAM" id="SSF140736">
    <property type="entry name" value="Rv1873-like"/>
    <property type="match status" value="1"/>
</dbReference>
<protein>
    <recommendedName>
        <fullName evidence="3">NTP pyrophosphohydrolase</fullName>
    </recommendedName>
</protein>
<dbReference type="EMBL" id="AP021861">
    <property type="protein sequence ID" value="BBO34553.1"/>
    <property type="molecule type" value="Genomic_DNA"/>
</dbReference>
<accession>A0A5K7XJX8</accession>
<evidence type="ECO:0000313" key="2">
    <source>
        <dbReference type="Proteomes" id="UP000326837"/>
    </source>
</evidence>
<gene>
    <name evidence="1" type="ORF">PLANPX_4165</name>
</gene>
<dbReference type="Gene3D" id="1.25.40.380">
    <property type="entry name" value="Protein of unknown function DUF1810"/>
    <property type="match status" value="1"/>
</dbReference>
<dbReference type="InterPro" id="IPR014937">
    <property type="entry name" value="DUF1810"/>
</dbReference>